<dbReference type="Gene3D" id="1.10.1660.10">
    <property type="match status" value="1"/>
</dbReference>
<dbReference type="RefSeq" id="WP_349641869.1">
    <property type="nucleotide sequence ID" value="NZ_CAWVOH010000002.1"/>
</dbReference>
<evidence type="ECO:0000256" key="3">
    <source>
        <dbReference type="ARBA" id="ARBA00023159"/>
    </source>
</evidence>
<dbReference type="Pfam" id="PF13411">
    <property type="entry name" value="MerR_1"/>
    <property type="match status" value="1"/>
</dbReference>
<dbReference type="Pfam" id="PF07739">
    <property type="entry name" value="TipAS"/>
    <property type="match status" value="1"/>
</dbReference>
<dbReference type="EMBL" id="CAWVOH010000002">
    <property type="protein sequence ID" value="CAK8054316.1"/>
    <property type="molecule type" value="Genomic_DNA"/>
</dbReference>
<evidence type="ECO:0000256" key="1">
    <source>
        <dbReference type="ARBA" id="ARBA00023015"/>
    </source>
</evidence>
<dbReference type="InterPro" id="IPR012925">
    <property type="entry name" value="TipAS_dom"/>
</dbReference>
<dbReference type="PROSITE" id="PS50937">
    <property type="entry name" value="HTH_MERR_2"/>
    <property type="match status" value="1"/>
</dbReference>
<keyword evidence="3" id="KW-0010">Activator</keyword>
<evidence type="ECO:0000313" key="6">
    <source>
        <dbReference type="EMBL" id="CAK8054316.1"/>
    </source>
</evidence>
<dbReference type="Proteomes" id="UP001314241">
    <property type="component" value="Unassembled WGS sequence"/>
</dbReference>
<comment type="caution">
    <text evidence="6">The sequence shown here is derived from an EMBL/GenBank/DDBJ whole genome shotgun (WGS) entry which is preliminary data.</text>
</comment>
<proteinExistence type="predicted"/>
<evidence type="ECO:0000256" key="2">
    <source>
        <dbReference type="ARBA" id="ARBA00023125"/>
    </source>
</evidence>
<evidence type="ECO:0000256" key="4">
    <source>
        <dbReference type="ARBA" id="ARBA00023163"/>
    </source>
</evidence>
<evidence type="ECO:0000259" key="5">
    <source>
        <dbReference type="PROSITE" id="PS50937"/>
    </source>
</evidence>
<feature type="domain" description="HTH merR-type" evidence="5">
    <location>
        <begin position="1"/>
        <end position="71"/>
    </location>
</feature>
<dbReference type="SUPFAM" id="SSF89082">
    <property type="entry name" value="Antibiotic binding domain of TipA-like multidrug resistance regulators"/>
    <property type="match status" value="1"/>
</dbReference>
<dbReference type="InterPro" id="IPR036244">
    <property type="entry name" value="TipA-like_antibiotic-bd"/>
</dbReference>
<accession>A0ABM9N568</accession>
<keyword evidence="4" id="KW-0804">Transcription</keyword>
<organism evidence="6 7">
    <name type="scientific">Eupransor demetentiae</name>
    <dbReference type="NCBI Taxonomy" id="3109584"/>
    <lineage>
        <taxon>Bacteria</taxon>
        <taxon>Bacillati</taxon>
        <taxon>Bacillota</taxon>
        <taxon>Bacilli</taxon>
        <taxon>Lactobacillales</taxon>
        <taxon>Lactobacillaceae</taxon>
        <taxon>Eupransor</taxon>
    </lineage>
</organism>
<dbReference type="CDD" id="cd01106">
    <property type="entry name" value="HTH_TipAL-Mta"/>
    <property type="match status" value="1"/>
</dbReference>
<dbReference type="PANTHER" id="PTHR30204:SF90">
    <property type="entry name" value="HTH-TYPE TRANSCRIPTIONAL ACTIVATOR MTA"/>
    <property type="match status" value="1"/>
</dbReference>
<protein>
    <submittedName>
        <fullName evidence="6">MerR family (SoxR)</fullName>
    </submittedName>
</protein>
<dbReference type="InterPro" id="IPR047057">
    <property type="entry name" value="MerR_fam"/>
</dbReference>
<dbReference type="SUPFAM" id="SSF46955">
    <property type="entry name" value="Putative DNA-binding domain"/>
    <property type="match status" value="1"/>
</dbReference>
<keyword evidence="1" id="KW-0805">Transcription regulation</keyword>
<dbReference type="Gene3D" id="1.10.490.50">
    <property type="entry name" value="Antibiotic binding domain of TipA-like multidrug resistance regulators"/>
    <property type="match status" value="1"/>
</dbReference>
<dbReference type="PANTHER" id="PTHR30204">
    <property type="entry name" value="REDOX-CYCLING DRUG-SENSING TRANSCRIPTIONAL ACTIVATOR SOXR"/>
    <property type="match status" value="1"/>
</dbReference>
<sequence length="252" mass="29515">MQYTVNDIVKLTGITARTVRYYDQINLLKPDHLDSNGYRYYQQAELDRLQQILFFRKYGLSLKEIQLVLSKPNYDIVSVLEKQGDKIQDYIRKQELLLSDLRDSIQYYQGKSEDKSMEQFVKLKAELIADNEEKYAAQAVEEYGQEAYSQTKANLESMTEKEFEKSLSTEGQLIENLIRIRRKGLSLDSIEAKHAFELHAAWLKNIYPNYTKDYHKNLADLYQSTQSFQDYYNGKAGLDVAPLLIEIIKKYV</sequence>
<name>A0ABM9N568_9LACO</name>
<dbReference type="SMART" id="SM00422">
    <property type="entry name" value="HTH_MERR"/>
    <property type="match status" value="1"/>
</dbReference>
<keyword evidence="7" id="KW-1185">Reference proteome</keyword>
<dbReference type="InterPro" id="IPR009061">
    <property type="entry name" value="DNA-bd_dom_put_sf"/>
</dbReference>
<evidence type="ECO:0000313" key="7">
    <source>
        <dbReference type="Proteomes" id="UP001314241"/>
    </source>
</evidence>
<reference evidence="6 7" key="1">
    <citation type="submission" date="2024-01" db="EMBL/GenBank/DDBJ databases">
        <authorList>
            <person name="Botero Cardona J."/>
        </authorList>
    </citation>
    <scope>NUCLEOTIDE SEQUENCE [LARGE SCALE GENOMIC DNA]</scope>
    <source>
        <strain evidence="6 7">LMG 33000</strain>
    </source>
</reference>
<dbReference type="InterPro" id="IPR000551">
    <property type="entry name" value="MerR-type_HTH_dom"/>
</dbReference>
<keyword evidence="2" id="KW-0238">DNA-binding</keyword>
<gene>
    <name evidence="6" type="ORF">R54876_GBNLAHCA_00880</name>
</gene>